<dbReference type="InterPro" id="IPR003593">
    <property type="entry name" value="AAA+_ATPase"/>
</dbReference>
<dbReference type="Proteomes" id="UP001281731">
    <property type="component" value="Unassembled WGS sequence"/>
</dbReference>
<feature type="domain" description="ABC transporter" evidence="4">
    <location>
        <begin position="11"/>
        <end position="233"/>
    </location>
</feature>
<dbReference type="FunFam" id="3.40.50.300:FF:000032">
    <property type="entry name" value="Export ABC transporter ATP-binding protein"/>
    <property type="match status" value="1"/>
</dbReference>
<dbReference type="PROSITE" id="PS50893">
    <property type="entry name" value="ABC_TRANSPORTER_2"/>
    <property type="match status" value="1"/>
</dbReference>
<evidence type="ECO:0000313" key="6">
    <source>
        <dbReference type="Proteomes" id="UP001281731"/>
    </source>
</evidence>
<evidence type="ECO:0000256" key="1">
    <source>
        <dbReference type="ARBA" id="ARBA00022448"/>
    </source>
</evidence>
<proteinExistence type="predicted"/>
<dbReference type="PROSITE" id="PS00211">
    <property type="entry name" value="ABC_TRANSPORTER_1"/>
    <property type="match status" value="1"/>
</dbReference>
<organism evidence="5 6">
    <name type="scientific">Actinotignum urinale</name>
    <dbReference type="NCBI Taxonomy" id="190146"/>
    <lineage>
        <taxon>Bacteria</taxon>
        <taxon>Bacillati</taxon>
        <taxon>Actinomycetota</taxon>
        <taxon>Actinomycetes</taxon>
        <taxon>Actinomycetales</taxon>
        <taxon>Actinomycetaceae</taxon>
        <taxon>Actinotignum</taxon>
    </lineage>
</organism>
<reference evidence="5" key="1">
    <citation type="submission" date="2023-10" db="EMBL/GenBank/DDBJ databases">
        <title>Whole Genome based description of the genera Actinobaculum and Actinotignum reveals a complex phylogenetic relationship within the species included in the genus Actinotignum.</title>
        <authorList>
            <person name="Jensen C.S."/>
            <person name="Dargis R."/>
            <person name="Kemp M."/>
            <person name="Christensen J.J."/>
        </authorList>
    </citation>
    <scope>NUCLEOTIDE SEQUENCE</scope>
    <source>
        <strain evidence="5">SLA_B511</strain>
    </source>
</reference>
<dbReference type="AlphaFoldDB" id="A0AAW9HPQ7"/>
<dbReference type="InterPro" id="IPR003439">
    <property type="entry name" value="ABC_transporter-like_ATP-bd"/>
</dbReference>
<dbReference type="SUPFAM" id="SSF52540">
    <property type="entry name" value="P-loop containing nucleoside triphosphate hydrolases"/>
    <property type="match status" value="1"/>
</dbReference>
<dbReference type="GO" id="GO:0016887">
    <property type="term" value="F:ATP hydrolysis activity"/>
    <property type="evidence" value="ECO:0007669"/>
    <property type="project" value="InterPro"/>
</dbReference>
<dbReference type="GO" id="GO:0005524">
    <property type="term" value="F:ATP binding"/>
    <property type="evidence" value="ECO:0007669"/>
    <property type="project" value="UniProtKB-KW"/>
</dbReference>
<comment type="caution">
    <text evidence="5">The sequence shown here is derived from an EMBL/GenBank/DDBJ whole genome shotgun (WGS) entry which is preliminary data.</text>
</comment>
<keyword evidence="2" id="KW-0547">Nucleotide-binding</keyword>
<evidence type="ECO:0000256" key="3">
    <source>
        <dbReference type="ARBA" id="ARBA00022840"/>
    </source>
</evidence>
<dbReference type="EMBL" id="JAWNGC010000002">
    <property type="protein sequence ID" value="MDY5154682.1"/>
    <property type="molecule type" value="Genomic_DNA"/>
</dbReference>
<name>A0AAW9HPQ7_9ACTO</name>
<dbReference type="GO" id="GO:0005886">
    <property type="term" value="C:plasma membrane"/>
    <property type="evidence" value="ECO:0007669"/>
    <property type="project" value="TreeGrafter"/>
</dbReference>
<gene>
    <name evidence="5" type="ORF">R6G80_02935</name>
</gene>
<keyword evidence="1" id="KW-0813">Transport</keyword>
<dbReference type="InterPro" id="IPR015854">
    <property type="entry name" value="ABC_transpr_LolD-like"/>
</dbReference>
<protein>
    <submittedName>
        <fullName evidence="5">ABC transporter ATP-binding protein</fullName>
    </submittedName>
</protein>
<evidence type="ECO:0000259" key="4">
    <source>
        <dbReference type="PROSITE" id="PS50893"/>
    </source>
</evidence>
<dbReference type="InterPro" id="IPR017871">
    <property type="entry name" value="ABC_transporter-like_CS"/>
</dbReference>
<evidence type="ECO:0000256" key="2">
    <source>
        <dbReference type="ARBA" id="ARBA00022741"/>
    </source>
</evidence>
<evidence type="ECO:0000313" key="5">
    <source>
        <dbReference type="EMBL" id="MDY5154682.1"/>
    </source>
</evidence>
<dbReference type="SMART" id="SM00382">
    <property type="entry name" value="AAA"/>
    <property type="match status" value="1"/>
</dbReference>
<sequence length="233" mass="25440">MNTTHTHTPSLQTRNLVKNFGHVVALRGISLNIASGQSVAIMGPSGSGKSTLLHCLSGVLPPTSGHVWLNGKDISEASDKIRSKLRLNTCGFVFQDGQLVPELSARENVAIPLLLQGKKRTEAFTIADQWLDRLGIFEQKDRRPGDMSGGQMQRIAIARALAPEPEVVFADEPTGALDQSTGHEVIQILSMATQMRGATLVMVTHDPKVAQWCERIIEIRDGVIHADTYEKDQ</sequence>
<keyword evidence="3 5" id="KW-0067">ATP-binding</keyword>
<dbReference type="InterPro" id="IPR027417">
    <property type="entry name" value="P-loop_NTPase"/>
</dbReference>
<dbReference type="GO" id="GO:0022857">
    <property type="term" value="F:transmembrane transporter activity"/>
    <property type="evidence" value="ECO:0007669"/>
    <property type="project" value="TreeGrafter"/>
</dbReference>
<dbReference type="InterPro" id="IPR017911">
    <property type="entry name" value="MacB-like_ATP-bd"/>
</dbReference>
<dbReference type="PANTHER" id="PTHR24220:SF685">
    <property type="entry name" value="ABC TRANSPORTER RELATED"/>
    <property type="match status" value="1"/>
</dbReference>
<dbReference type="RefSeq" id="WP_320756374.1">
    <property type="nucleotide sequence ID" value="NZ_JAWNFQ010000012.1"/>
</dbReference>
<dbReference type="Pfam" id="PF00005">
    <property type="entry name" value="ABC_tran"/>
    <property type="match status" value="1"/>
</dbReference>
<dbReference type="PANTHER" id="PTHR24220">
    <property type="entry name" value="IMPORT ATP-BINDING PROTEIN"/>
    <property type="match status" value="1"/>
</dbReference>
<dbReference type="GO" id="GO:0098796">
    <property type="term" value="C:membrane protein complex"/>
    <property type="evidence" value="ECO:0007669"/>
    <property type="project" value="UniProtKB-ARBA"/>
</dbReference>
<accession>A0AAW9HPQ7</accession>
<dbReference type="CDD" id="cd03255">
    <property type="entry name" value="ABC_MJ0796_LolCDE_FtsE"/>
    <property type="match status" value="1"/>
</dbReference>
<dbReference type="Gene3D" id="3.40.50.300">
    <property type="entry name" value="P-loop containing nucleotide triphosphate hydrolases"/>
    <property type="match status" value="1"/>
</dbReference>